<evidence type="ECO:0000313" key="2">
    <source>
        <dbReference type="Proteomes" id="UP001177021"/>
    </source>
</evidence>
<reference evidence="1" key="1">
    <citation type="submission" date="2023-10" db="EMBL/GenBank/DDBJ databases">
        <authorList>
            <person name="Rodriguez Cubillos JULIANA M."/>
            <person name="De Vega J."/>
        </authorList>
    </citation>
    <scope>NUCLEOTIDE SEQUENCE</scope>
</reference>
<name>A0ACB0IEN7_TRIPR</name>
<dbReference type="Proteomes" id="UP001177021">
    <property type="component" value="Unassembled WGS sequence"/>
</dbReference>
<comment type="caution">
    <text evidence="1">The sequence shown here is derived from an EMBL/GenBank/DDBJ whole genome shotgun (WGS) entry which is preliminary data.</text>
</comment>
<evidence type="ECO:0000313" key="1">
    <source>
        <dbReference type="EMBL" id="CAJ2630521.1"/>
    </source>
</evidence>
<dbReference type="EMBL" id="CASHSV030000001">
    <property type="protein sequence ID" value="CAJ2630521.1"/>
    <property type="molecule type" value="Genomic_DNA"/>
</dbReference>
<sequence length="416" mass="46571">MVGIPHSFTVPNIASENDSDFIANLGIGPSSSSSSTLTLTLDTLAEVEKVKEEDKNAAPERSTGKGFEEMSREKMRIRILFNEIQEMEKEKNRQIAKIEKQEAVPQKAIPDRHEAFISSLEELSREKMRIRILFKEIQEKEKEKNRQIAKIEKQEAVPQKREKLLGLTTISENDTLHSNAVSPRASFPPSGVKISPMLDHRWYNDASFVRFPLSSSSSLIIQGGDVSDWFIDGSTDAIVCPTYLRMPEGGGGANGAIHRAAGPDLARACQDVLEGRPGVRCPTGEAWITPGFLLPASHVIHCPTYNGDIHPAASLASAYRNSLRVAKDNNIQYIAFPAILFDAYGYPYEEAVAVAISTIREFQNDFKEVHFVHLKIDTYEIWVIKLYELMKLLNISVPLKVKMMIEMIQKNKSLVD</sequence>
<gene>
    <name evidence="1" type="ORF">MILVUS5_LOCUS2288</name>
</gene>
<keyword evidence="2" id="KW-1185">Reference proteome</keyword>
<organism evidence="1 2">
    <name type="scientific">Trifolium pratense</name>
    <name type="common">Red clover</name>
    <dbReference type="NCBI Taxonomy" id="57577"/>
    <lineage>
        <taxon>Eukaryota</taxon>
        <taxon>Viridiplantae</taxon>
        <taxon>Streptophyta</taxon>
        <taxon>Embryophyta</taxon>
        <taxon>Tracheophyta</taxon>
        <taxon>Spermatophyta</taxon>
        <taxon>Magnoliopsida</taxon>
        <taxon>eudicotyledons</taxon>
        <taxon>Gunneridae</taxon>
        <taxon>Pentapetalae</taxon>
        <taxon>rosids</taxon>
        <taxon>fabids</taxon>
        <taxon>Fabales</taxon>
        <taxon>Fabaceae</taxon>
        <taxon>Papilionoideae</taxon>
        <taxon>50 kb inversion clade</taxon>
        <taxon>NPAAA clade</taxon>
        <taxon>Hologalegina</taxon>
        <taxon>IRL clade</taxon>
        <taxon>Trifolieae</taxon>
        <taxon>Trifolium</taxon>
    </lineage>
</organism>
<proteinExistence type="predicted"/>
<accession>A0ACB0IEN7</accession>
<protein>
    <submittedName>
        <fullName evidence="1">Uncharacterized protein</fullName>
    </submittedName>
</protein>